<dbReference type="AlphaFoldDB" id="A0A8S9LCJ2"/>
<proteinExistence type="predicted"/>
<evidence type="ECO:0000313" key="1">
    <source>
        <dbReference type="EMBL" id="KAF2604605.1"/>
    </source>
</evidence>
<dbReference type="EMBL" id="QGKY02000094">
    <property type="protein sequence ID" value="KAF2604605.1"/>
    <property type="molecule type" value="Genomic_DNA"/>
</dbReference>
<organism evidence="1">
    <name type="scientific">Brassica cretica</name>
    <name type="common">Mustard</name>
    <dbReference type="NCBI Taxonomy" id="69181"/>
    <lineage>
        <taxon>Eukaryota</taxon>
        <taxon>Viridiplantae</taxon>
        <taxon>Streptophyta</taxon>
        <taxon>Embryophyta</taxon>
        <taxon>Tracheophyta</taxon>
        <taxon>Spermatophyta</taxon>
        <taxon>Magnoliopsida</taxon>
        <taxon>eudicotyledons</taxon>
        <taxon>Gunneridae</taxon>
        <taxon>Pentapetalae</taxon>
        <taxon>rosids</taxon>
        <taxon>malvids</taxon>
        <taxon>Brassicales</taxon>
        <taxon>Brassicaceae</taxon>
        <taxon>Brassiceae</taxon>
        <taxon>Brassica</taxon>
    </lineage>
</organism>
<accession>A0A8S9LCJ2</accession>
<comment type="caution">
    <text evidence="1">The sequence shown here is derived from an EMBL/GenBank/DDBJ whole genome shotgun (WGS) entry which is preliminary data.</text>
</comment>
<sequence>MSDDLGVRRKIRRNSVCFLVVMVRKVDTSHLFIGEIDLEHFCGSCAVLGDCFVLERYKNASKRRCGRGE</sequence>
<name>A0A8S9LCJ2_BRACR</name>
<gene>
    <name evidence="1" type="ORF">F2Q70_00027576</name>
</gene>
<reference evidence="1" key="1">
    <citation type="submission" date="2019-12" db="EMBL/GenBank/DDBJ databases">
        <title>Genome sequencing and annotation of Brassica cretica.</title>
        <authorList>
            <person name="Studholme D.J."/>
            <person name="Sarris P.F."/>
        </authorList>
    </citation>
    <scope>NUCLEOTIDE SEQUENCE</scope>
    <source>
        <strain evidence="1">PFS-102/07</strain>
        <tissue evidence="1">Leaf</tissue>
    </source>
</reference>
<protein>
    <submittedName>
        <fullName evidence="1">Uncharacterized protein</fullName>
    </submittedName>
</protein>